<evidence type="ECO:0000313" key="2">
    <source>
        <dbReference type="EMBL" id="MFC1430927.1"/>
    </source>
</evidence>
<comment type="caution">
    <text evidence="2">The sequence shown here is derived from an EMBL/GenBank/DDBJ whole genome shotgun (WGS) entry which is preliminary data.</text>
</comment>
<evidence type="ECO:0000313" key="3">
    <source>
        <dbReference type="Proteomes" id="UP001592530"/>
    </source>
</evidence>
<dbReference type="Proteomes" id="UP001592530">
    <property type="component" value="Unassembled WGS sequence"/>
</dbReference>
<organism evidence="2 3">
    <name type="scientific">Streptacidiphilus alkalitolerans</name>
    <dbReference type="NCBI Taxonomy" id="3342712"/>
    <lineage>
        <taxon>Bacteria</taxon>
        <taxon>Bacillati</taxon>
        <taxon>Actinomycetota</taxon>
        <taxon>Actinomycetes</taxon>
        <taxon>Kitasatosporales</taxon>
        <taxon>Streptomycetaceae</taxon>
        <taxon>Streptacidiphilus</taxon>
    </lineage>
</organism>
<protein>
    <recommendedName>
        <fullName evidence="4">Preprotein translocase subunit SecE</fullName>
    </recommendedName>
</protein>
<accession>A0ABV6WYX1</accession>
<feature type="compositionally biased region" description="Basic and acidic residues" evidence="1">
    <location>
        <begin position="1"/>
        <end position="10"/>
    </location>
</feature>
<name>A0ABV6WYX1_9ACTN</name>
<reference evidence="2 3" key="1">
    <citation type="submission" date="2024-09" db="EMBL/GenBank/DDBJ databases">
        <authorList>
            <person name="Lee S.D."/>
        </authorList>
    </citation>
    <scope>NUCLEOTIDE SEQUENCE [LARGE SCALE GENOMIC DNA]</scope>
    <source>
        <strain evidence="2 3">N1-3</strain>
    </source>
</reference>
<evidence type="ECO:0000256" key="1">
    <source>
        <dbReference type="SAM" id="MobiDB-lite"/>
    </source>
</evidence>
<sequence length="47" mass="5373">MSEAEAREPEAATPKETATKERTERGFRLFVALVEVARLVWDIYSSM</sequence>
<gene>
    <name evidence="2" type="ORF">ACEZDB_09675</name>
</gene>
<proteinExistence type="predicted"/>
<evidence type="ECO:0008006" key="4">
    <source>
        <dbReference type="Google" id="ProtNLM"/>
    </source>
</evidence>
<feature type="region of interest" description="Disordered" evidence="1">
    <location>
        <begin position="1"/>
        <end position="21"/>
    </location>
</feature>
<dbReference type="RefSeq" id="WP_380550960.1">
    <property type="nucleotide sequence ID" value="NZ_JBHEZY010000003.1"/>
</dbReference>
<dbReference type="EMBL" id="JBHEZY010000003">
    <property type="protein sequence ID" value="MFC1430927.1"/>
    <property type="molecule type" value="Genomic_DNA"/>
</dbReference>